<accession>A0ABY6DIC4</accession>
<gene>
    <name evidence="2" type="ORF">N8I74_12275</name>
</gene>
<evidence type="ECO:0000259" key="1">
    <source>
        <dbReference type="PROSITE" id="PS50943"/>
    </source>
</evidence>
<evidence type="ECO:0000313" key="2">
    <source>
        <dbReference type="EMBL" id="UXY14095.1"/>
    </source>
</evidence>
<proteinExistence type="predicted"/>
<dbReference type="RefSeq" id="WP_263123395.1">
    <property type="nucleotide sequence ID" value="NZ_CP106753.1"/>
</dbReference>
<dbReference type="InterPro" id="IPR001387">
    <property type="entry name" value="Cro/C1-type_HTH"/>
</dbReference>
<organism evidence="2 3">
    <name type="scientific">Chitiniphilus purpureus</name>
    <dbReference type="NCBI Taxonomy" id="2981137"/>
    <lineage>
        <taxon>Bacteria</taxon>
        <taxon>Pseudomonadati</taxon>
        <taxon>Pseudomonadota</taxon>
        <taxon>Betaproteobacteria</taxon>
        <taxon>Neisseriales</taxon>
        <taxon>Chitinibacteraceae</taxon>
        <taxon>Chitiniphilus</taxon>
    </lineage>
</organism>
<keyword evidence="3" id="KW-1185">Reference proteome</keyword>
<dbReference type="Proteomes" id="UP001061302">
    <property type="component" value="Chromosome"/>
</dbReference>
<name>A0ABY6DIC4_9NEIS</name>
<protein>
    <recommendedName>
        <fullName evidence="1">HTH cro/C1-type domain-containing protein</fullName>
    </recommendedName>
</protein>
<evidence type="ECO:0000313" key="3">
    <source>
        <dbReference type="Proteomes" id="UP001061302"/>
    </source>
</evidence>
<dbReference type="Gene3D" id="1.10.260.40">
    <property type="entry name" value="lambda repressor-like DNA-binding domains"/>
    <property type="match status" value="1"/>
</dbReference>
<dbReference type="InterPro" id="IPR010982">
    <property type="entry name" value="Lambda_DNA-bd_dom_sf"/>
</dbReference>
<reference evidence="2" key="1">
    <citation type="submission" date="2022-10" db="EMBL/GenBank/DDBJ databases">
        <title>Chitiniphilus purpureus sp. nov., a novel chitin-degrading bacterium isolated from crawfish pond sediment.</title>
        <authorList>
            <person name="Li K."/>
        </authorList>
    </citation>
    <scope>NUCLEOTIDE SEQUENCE</scope>
    <source>
        <strain evidence="2">CD1</strain>
    </source>
</reference>
<dbReference type="PROSITE" id="PS50943">
    <property type="entry name" value="HTH_CROC1"/>
    <property type="match status" value="1"/>
</dbReference>
<sequence length="162" mass="18040">METLDEILDAAKAALGKESDNQLALAMGVTRGAVSSWRIKRTAPDAYALMELQKILKVDARELLAIIEAERAKTEERRGYWEDVKRSFSTKGVSSVLAVATALALLGTPSRSDAGTTNSYRNANFVSVYYVKLDNRITVTEDHYCMNCRSSLPKELAYLEWL</sequence>
<feature type="domain" description="HTH cro/C1-type" evidence="1">
    <location>
        <begin position="22"/>
        <end position="63"/>
    </location>
</feature>
<dbReference type="EMBL" id="CP106753">
    <property type="protein sequence ID" value="UXY14095.1"/>
    <property type="molecule type" value="Genomic_DNA"/>
</dbReference>
<dbReference type="SUPFAM" id="SSF47413">
    <property type="entry name" value="lambda repressor-like DNA-binding domains"/>
    <property type="match status" value="1"/>
</dbReference>